<sequence length="272" mass="30450">MLLTHAAMGWTVLMLTLLRLCRPVMSGAVKVFQPYKASSSNGTARVRCFLHPRPATFHRGLPPSSDRSPTYPHPDPEHVRVTLLRGFHGDQEVCSTILHLPERRDTELEEEQVKCSARESEGAVVVTVSGLRAEDTDVYRCEIQILYPPPYLRLRGNGTLVHVSGQDDCGCPAKGPQREGPQREGAQREGPQREGPQREGALRGDEGEEGKEPVSAAVVVLVVLVTFVLVIIIFFQQNEDRRKENNSIDTTKRFPTRNLVIDLNNKRQKQID</sequence>
<keyword evidence="3 11" id="KW-0732">Signal</keyword>
<keyword evidence="7" id="KW-0325">Glycoprotein</keyword>
<dbReference type="EMBL" id="VEVO01000019">
    <property type="protein sequence ID" value="KAF0026959.1"/>
    <property type="molecule type" value="Genomic_DNA"/>
</dbReference>
<dbReference type="GO" id="GO:0009897">
    <property type="term" value="C:external side of plasma membrane"/>
    <property type="evidence" value="ECO:0007669"/>
    <property type="project" value="TreeGrafter"/>
</dbReference>
<gene>
    <name evidence="12" type="ORF">F2P81_021696</name>
</gene>
<feature type="transmembrane region" description="Helical" evidence="10">
    <location>
        <begin position="214"/>
        <end position="235"/>
    </location>
</feature>
<evidence type="ECO:0000313" key="13">
    <source>
        <dbReference type="Proteomes" id="UP000438429"/>
    </source>
</evidence>
<evidence type="ECO:0000256" key="8">
    <source>
        <dbReference type="ARBA" id="ARBA00023319"/>
    </source>
</evidence>
<evidence type="ECO:0000256" key="9">
    <source>
        <dbReference type="SAM" id="MobiDB-lite"/>
    </source>
</evidence>
<comment type="subcellular location">
    <subcellularLocation>
        <location evidence="1">Membrane</location>
        <topology evidence="1">Single-pass type I membrane protein</topology>
    </subcellularLocation>
</comment>
<name>A0A6A4S370_SCOMX</name>
<dbReference type="InterPro" id="IPR013783">
    <property type="entry name" value="Ig-like_fold"/>
</dbReference>
<organism evidence="12 13">
    <name type="scientific">Scophthalmus maximus</name>
    <name type="common">Turbot</name>
    <name type="synonym">Psetta maxima</name>
    <dbReference type="NCBI Taxonomy" id="52904"/>
    <lineage>
        <taxon>Eukaryota</taxon>
        <taxon>Metazoa</taxon>
        <taxon>Chordata</taxon>
        <taxon>Craniata</taxon>
        <taxon>Vertebrata</taxon>
        <taxon>Euteleostomi</taxon>
        <taxon>Actinopterygii</taxon>
        <taxon>Neopterygii</taxon>
        <taxon>Teleostei</taxon>
        <taxon>Neoteleostei</taxon>
        <taxon>Acanthomorphata</taxon>
        <taxon>Carangaria</taxon>
        <taxon>Pleuronectiformes</taxon>
        <taxon>Pleuronectoidei</taxon>
        <taxon>Scophthalmidae</taxon>
        <taxon>Scophthalmus</taxon>
    </lineage>
</organism>
<dbReference type="InterPro" id="IPR036179">
    <property type="entry name" value="Ig-like_dom_sf"/>
</dbReference>
<proteinExistence type="predicted"/>
<feature type="compositionally biased region" description="Basic and acidic residues" evidence="9">
    <location>
        <begin position="176"/>
        <end position="205"/>
    </location>
</feature>
<evidence type="ECO:0000313" key="12">
    <source>
        <dbReference type="EMBL" id="KAF0026959.1"/>
    </source>
</evidence>
<feature type="signal peptide" evidence="11">
    <location>
        <begin position="1"/>
        <end position="26"/>
    </location>
</feature>
<evidence type="ECO:0000256" key="11">
    <source>
        <dbReference type="SAM" id="SignalP"/>
    </source>
</evidence>
<protein>
    <submittedName>
        <fullName evidence="12">Uncharacterized protein</fullName>
    </submittedName>
</protein>
<evidence type="ECO:0000256" key="6">
    <source>
        <dbReference type="ARBA" id="ARBA00023157"/>
    </source>
</evidence>
<dbReference type="GO" id="GO:0042129">
    <property type="term" value="P:regulation of T cell proliferation"/>
    <property type="evidence" value="ECO:0007669"/>
    <property type="project" value="InterPro"/>
</dbReference>
<dbReference type="InterPro" id="IPR040216">
    <property type="entry name" value="CTLA4/CD28"/>
</dbReference>
<accession>A0A6A4S370</accession>
<dbReference type="GO" id="GO:0050852">
    <property type="term" value="P:T cell receptor signaling pathway"/>
    <property type="evidence" value="ECO:0007669"/>
    <property type="project" value="TreeGrafter"/>
</dbReference>
<evidence type="ECO:0000256" key="5">
    <source>
        <dbReference type="ARBA" id="ARBA00023136"/>
    </source>
</evidence>
<evidence type="ECO:0000256" key="1">
    <source>
        <dbReference type="ARBA" id="ARBA00004479"/>
    </source>
</evidence>
<dbReference type="PANTHER" id="PTHR11494:SF8">
    <property type="entry name" value="CYTOTOXIC T-LYMPHOCYTE PROTEIN 4"/>
    <property type="match status" value="1"/>
</dbReference>
<evidence type="ECO:0000256" key="7">
    <source>
        <dbReference type="ARBA" id="ARBA00023180"/>
    </source>
</evidence>
<dbReference type="Gene3D" id="2.60.40.10">
    <property type="entry name" value="Immunoglobulins"/>
    <property type="match status" value="1"/>
</dbReference>
<feature type="region of interest" description="Disordered" evidence="9">
    <location>
        <begin position="169"/>
        <end position="209"/>
    </location>
</feature>
<keyword evidence="2 10" id="KW-0812">Transmembrane</keyword>
<evidence type="ECO:0000256" key="10">
    <source>
        <dbReference type="SAM" id="Phobius"/>
    </source>
</evidence>
<evidence type="ECO:0000256" key="3">
    <source>
        <dbReference type="ARBA" id="ARBA00022729"/>
    </source>
</evidence>
<reference evidence="12 13" key="1">
    <citation type="submission" date="2019-06" db="EMBL/GenBank/DDBJ databases">
        <title>Draft genomes of female and male turbot (Scophthalmus maximus).</title>
        <authorList>
            <person name="Xu H."/>
            <person name="Xu X.-W."/>
            <person name="Shao C."/>
            <person name="Chen S."/>
        </authorList>
    </citation>
    <scope>NUCLEOTIDE SEQUENCE [LARGE SCALE GENOMIC DNA]</scope>
    <source>
        <strain evidence="12">Ysfricsl-2016a</strain>
        <tissue evidence="12">Blood</tissue>
    </source>
</reference>
<evidence type="ECO:0000256" key="4">
    <source>
        <dbReference type="ARBA" id="ARBA00022989"/>
    </source>
</evidence>
<keyword evidence="6" id="KW-1015">Disulfide bond</keyword>
<feature type="chain" id="PRO_5025487972" evidence="11">
    <location>
        <begin position="27"/>
        <end position="272"/>
    </location>
</feature>
<evidence type="ECO:0000256" key="2">
    <source>
        <dbReference type="ARBA" id="ARBA00022692"/>
    </source>
</evidence>
<comment type="caution">
    <text evidence="12">The sequence shown here is derived from an EMBL/GenBank/DDBJ whole genome shotgun (WGS) entry which is preliminary data.</text>
</comment>
<dbReference type="Proteomes" id="UP000438429">
    <property type="component" value="Unassembled WGS sequence"/>
</dbReference>
<dbReference type="AlphaFoldDB" id="A0A6A4S370"/>
<keyword evidence="4 10" id="KW-1133">Transmembrane helix</keyword>
<dbReference type="PANTHER" id="PTHR11494">
    <property type="entry name" value="CYTOTOXIC T-LYMPHOCYTE PROTEIN"/>
    <property type="match status" value="1"/>
</dbReference>
<dbReference type="SUPFAM" id="SSF48726">
    <property type="entry name" value="Immunoglobulin"/>
    <property type="match status" value="1"/>
</dbReference>
<keyword evidence="8" id="KW-0393">Immunoglobulin domain</keyword>
<keyword evidence="5 10" id="KW-0472">Membrane</keyword>